<dbReference type="PATRIC" id="fig|1502293.3.peg.350"/>
<proteinExistence type="predicted"/>
<dbReference type="Proteomes" id="UP000028059">
    <property type="component" value="Unassembled WGS sequence"/>
</dbReference>
<name>A0A081RPH2_9ARCH</name>
<reference evidence="1 2" key="1">
    <citation type="submission" date="2014-06" db="EMBL/GenBank/DDBJ databases">
        <authorList>
            <person name="Ngugi D.K."/>
            <person name="Blom J."/>
            <person name="Alam I."/>
            <person name="Rashid M."/>
            <person name="Ba Alawi W."/>
            <person name="Zhang G."/>
            <person name="Hikmawan T."/>
            <person name="Guan Y."/>
            <person name="Antunes A."/>
            <person name="Siam R."/>
            <person name="ElDorry H."/>
            <person name="Bajic V."/>
            <person name="Stingl U."/>
        </authorList>
    </citation>
    <scope>NUCLEOTIDE SEQUENCE [LARGE SCALE GENOMIC DNA]</scope>
    <source>
        <strain evidence="1">SCGC AAA799-N04</strain>
    </source>
</reference>
<gene>
    <name evidence="1" type="ORF">AAA799N04_00375</name>
</gene>
<organism evidence="1 2">
    <name type="scientific">Marine Group I thaumarchaeote SCGC AAA799-N04</name>
    <dbReference type="NCBI Taxonomy" id="1502293"/>
    <lineage>
        <taxon>Archaea</taxon>
        <taxon>Nitrososphaerota</taxon>
        <taxon>Marine Group I</taxon>
    </lineage>
</organism>
<keyword evidence="2" id="KW-1185">Reference proteome</keyword>
<dbReference type="AlphaFoldDB" id="A0A081RPH2"/>
<dbReference type="EMBL" id="JOKN01000004">
    <property type="protein sequence ID" value="KEQ57095.1"/>
    <property type="molecule type" value="Genomic_DNA"/>
</dbReference>
<protein>
    <submittedName>
        <fullName evidence="1">Uncharacterized protein</fullName>
    </submittedName>
</protein>
<sequence>MKIHYNLNFNKILSLFLILSIGTTTSFAYAQVDALNDIEFLQTGIINTAENEFSISNDIAVREFYNGNIIRVSGQTIEGFPYITYSKILNDAIKTHGIIYVGGQFLKLSFEEKQMQETTIDKEDDLQILVQYTQRVYSKQYATIEIKTYDPVQNKLNDFNLNYGFVPDININVMVLDENNQEFYSAKGITNNKGFFDTEFYIPERYPQETLTVTIMAEDEDSESSKILQVFTLGARPDKDSSP</sequence>
<accession>A0A081RPH2</accession>
<evidence type="ECO:0000313" key="2">
    <source>
        <dbReference type="Proteomes" id="UP000028059"/>
    </source>
</evidence>
<comment type="caution">
    <text evidence="1">The sequence shown here is derived from an EMBL/GenBank/DDBJ whole genome shotgun (WGS) entry which is preliminary data.</text>
</comment>
<evidence type="ECO:0000313" key="1">
    <source>
        <dbReference type="EMBL" id="KEQ57095.1"/>
    </source>
</evidence>